<evidence type="ECO:0000313" key="2">
    <source>
        <dbReference type="Proteomes" id="UP000009229"/>
    </source>
</evidence>
<dbReference type="Pfam" id="PF10387">
    <property type="entry name" value="DUF2442"/>
    <property type="match status" value="1"/>
</dbReference>
<sequence length="88" mass="10223">MSSKALGKSTSAVEITHISKNGVWLLAYDKELFMAYKDFPWFKDAPVGKILNVKELHRGHFYWPDLDVDLTVEIIEHPERFPLKAKYT</sequence>
<dbReference type="Proteomes" id="UP000009229">
    <property type="component" value="Chromosome"/>
</dbReference>
<dbReference type="InterPro" id="IPR018841">
    <property type="entry name" value="DUF2442"/>
</dbReference>
<protein>
    <recommendedName>
        <fullName evidence="3">Integron cassette protein</fullName>
    </recommendedName>
</protein>
<gene>
    <name evidence="1" type="ordered locus">Desku_2937</name>
</gene>
<dbReference type="EMBL" id="CP002770">
    <property type="protein sequence ID" value="AEG16440.1"/>
    <property type="molecule type" value="Genomic_DNA"/>
</dbReference>
<evidence type="ECO:0008006" key="3">
    <source>
        <dbReference type="Google" id="ProtNLM"/>
    </source>
</evidence>
<name>A0AAU8PEF3_DESK7</name>
<organism evidence="1 2">
    <name type="scientific">Desulfofundulus kuznetsovii (strain DSM 6115 / VKM B-1805 / 17)</name>
    <name type="common">Desulfotomaculum kuznetsovii</name>
    <dbReference type="NCBI Taxonomy" id="760568"/>
    <lineage>
        <taxon>Bacteria</taxon>
        <taxon>Bacillati</taxon>
        <taxon>Bacillota</taxon>
        <taxon>Clostridia</taxon>
        <taxon>Eubacteriales</taxon>
        <taxon>Peptococcaceae</taxon>
        <taxon>Desulfofundulus</taxon>
    </lineage>
</organism>
<reference evidence="2" key="1">
    <citation type="submission" date="2011-05" db="EMBL/GenBank/DDBJ databases">
        <title>Complete sequence of Desulfotomaculum kuznetsovii DSM 6115.</title>
        <authorList>
            <person name="Lucas S."/>
            <person name="Han J."/>
            <person name="Lapidus A."/>
            <person name="Cheng J.-F."/>
            <person name="Goodwin L."/>
            <person name="Pitluck S."/>
            <person name="Peters L."/>
            <person name="Mikhailova N."/>
            <person name="Lu M."/>
            <person name="Saunders E."/>
            <person name="Han C."/>
            <person name="Tapia R."/>
            <person name="Land M."/>
            <person name="Hauser L."/>
            <person name="Kyrpides N."/>
            <person name="Ivanova N."/>
            <person name="Pagani I."/>
            <person name="Nazina T."/>
            <person name="Ivanova A."/>
            <person name="Parshina S."/>
            <person name="Kuever J."/>
            <person name="Muyzer G."/>
            <person name="Plugge C."/>
            <person name="Stams A."/>
            <person name="Woyke T."/>
        </authorList>
    </citation>
    <scope>NUCLEOTIDE SEQUENCE [LARGE SCALE GENOMIC DNA]</scope>
    <source>
        <strain evidence="2">DSM 6115 / VKM B-1805 / 17</strain>
    </source>
</reference>
<dbReference type="AlphaFoldDB" id="A0AAU8PEF3"/>
<dbReference type="KEGG" id="dku:Desku_2937"/>
<accession>A0AAU8PEF3</accession>
<proteinExistence type="predicted"/>
<evidence type="ECO:0000313" key="1">
    <source>
        <dbReference type="EMBL" id="AEG16440.1"/>
    </source>
</evidence>
<keyword evidence="2" id="KW-1185">Reference proteome</keyword>